<evidence type="ECO:0000259" key="2">
    <source>
        <dbReference type="PROSITE" id="PS50213"/>
    </source>
</evidence>
<keyword evidence="1" id="KW-0732">Signal</keyword>
<dbReference type="PANTHER" id="PTHR10900">
    <property type="entry name" value="PERIOSTIN-RELATED"/>
    <property type="match status" value="1"/>
</dbReference>
<dbReference type="AlphaFoldDB" id="A0A4Y7Q1M0"/>
<keyword evidence="4" id="KW-1185">Reference proteome</keyword>
<name>A0A4Y7Q1M0_9AGAM</name>
<accession>A0A4Y7Q1M0</accession>
<dbReference type="SUPFAM" id="SSF82153">
    <property type="entry name" value="FAS1 domain"/>
    <property type="match status" value="2"/>
</dbReference>
<gene>
    <name evidence="3" type="ORF">BD410DRAFT_308946</name>
</gene>
<feature type="domain" description="FAS1" evidence="2">
    <location>
        <begin position="174"/>
        <end position="309"/>
    </location>
</feature>
<dbReference type="Proteomes" id="UP000294933">
    <property type="component" value="Unassembled WGS sequence"/>
</dbReference>
<organism evidence="3 4">
    <name type="scientific">Rickenella mellea</name>
    <dbReference type="NCBI Taxonomy" id="50990"/>
    <lineage>
        <taxon>Eukaryota</taxon>
        <taxon>Fungi</taxon>
        <taxon>Dikarya</taxon>
        <taxon>Basidiomycota</taxon>
        <taxon>Agaricomycotina</taxon>
        <taxon>Agaricomycetes</taxon>
        <taxon>Hymenochaetales</taxon>
        <taxon>Rickenellaceae</taxon>
        <taxon>Rickenella</taxon>
    </lineage>
</organism>
<feature type="signal peptide" evidence="1">
    <location>
        <begin position="1"/>
        <end position="16"/>
    </location>
</feature>
<dbReference type="PANTHER" id="PTHR10900:SF77">
    <property type="entry name" value="FI19380P1"/>
    <property type="match status" value="1"/>
</dbReference>
<dbReference type="InterPro" id="IPR036378">
    <property type="entry name" value="FAS1_dom_sf"/>
</dbReference>
<dbReference type="Gene3D" id="2.30.180.10">
    <property type="entry name" value="FAS1 domain"/>
    <property type="match status" value="2"/>
</dbReference>
<dbReference type="VEuPathDB" id="FungiDB:BD410DRAFT_308946"/>
<dbReference type="Pfam" id="PF02469">
    <property type="entry name" value="Fasciclin"/>
    <property type="match status" value="2"/>
</dbReference>
<evidence type="ECO:0000313" key="3">
    <source>
        <dbReference type="EMBL" id="TDL21231.1"/>
    </source>
</evidence>
<dbReference type="EMBL" id="ML170182">
    <property type="protein sequence ID" value="TDL21231.1"/>
    <property type="molecule type" value="Genomic_DNA"/>
</dbReference>
<feature type="domain" description="FAS1" evidence="2">
    <location>
        <begin position="23"/>
        <end position="172"/>
    </location>
</feature>
<dbReference type="OrthoDB" id="286301at2759"/>
<dbReference type="STRING" id="50990.A0A4Y7Q1M0"/>
<evidence type="ECO:0000256" key="1">
    <source>
        <dbReference type="SAM" id="SignalP"/>
    </source>
</evidence>
<sequence>MFSLLPIAALVAPALAQQNITYLTSLLGALNSAGLTSLATAAGQINSTATGQNVLEQLSKQTPFTVFAPNNNAFKGVPSNISSNVQLVSDIIAYHVLPGTFSTAATAPNTTVARTLLNDSSVTFLEGNKNQVVAWQNSTSGKVTILNQNTPVTVLNSTQVGNLTVLVVDGVIDLPGSLEAALTANNLTGLKTVLQTTGLLNPLSTIHGFTLFAPSDEALAAAQSQLTTLGSNATLITNLVDNHVINGSSVYSPEIAAAKGNFTSGAGEGISAVTNSSGTFLTSGNTTAKVTKPDIILYNGVVHIIDHVFLNTDSNAGAASSAFQSATSAAAQPSAATGAVGSPTGSGAGASGTAKSGASGLRVQAGAGAMALVASVFFAL</sequence>
<dbReference type="GO" id="GO:0005615">
    <property type="term" value="C:extracellular space"/>
    <property type="evidence" value="ECO:0007669"/>
    <property type="project" value="TreeGrafter"/>
</dbReference>
<dbReference type="SMART" id="SM00554">
    <property type="entry name" value="FAS1"/>
    <property type="match status" value="2"/>
</dbReference>
<proteinExistence type="predicted"/>
<protein>
    <submittedName>
        <fullName evidence="3">FAS1 domain-containing protein</fullName>
    </submittedName>
</protein>
<feature type="chain" id="PRO_5021409714" evidence="1">
    <location>
        <begin position="17"/>
        <end position="380"/>
    </location>
</feature>
<evidence type="ECO:0000313" key="4">
    <source>
        <dbReference type="Proteomes" id="UP000294933"/>
    </source>
</evidence>
<dbReference type="PROSITE" id="PS50213">
    <property type="entry name" value="FAS1"/>
    <property type="match status" value="2"/>
</dbReference>
<dbReference type="InterPro" id="IPR000782">
    <property type="entry name" value="FAS1_domain"/>
</dbReference>
<dbReference type="InterPro" id="IPR050904">
    <property type="entry name" value="Adhesion/Biosynth-related"/>
</dbReference>
<reference evidence="3 4" key="1">
    <citation type="submission" date="2018-06" db="EMBL/GenBank/DDBJ databases">
        <title>A transcriptomic atlas of mushroom development highlights an independent origin of complex multicellularity.</title>
        <authorList>
            <consortium name="DOE Joint Genome Institute"/>
            <person name="Krizsan K."/>
            <person name="Almasi E."/>
            <person name="Merenyi Z."/>
            <person name="Sahu N."/>
            <person name="Viragh M."/>
            <person name="Koszo T."/>
            <person name="Mondo S."/>
            <person name="Kiss B."/>
            <person name="Balint B."/>
            <person name="Kues U."/>
            <person name="Barry K."/>
            <person name="Hegedus J.C."/>
            <person name="Henrissat B."/>
            <person name="Johnson J."/>
            <person name="Lipzen A."/>
            <person name="Ohm R."/>
            <person name="Nagy I."/>
            <person name="Pangilinan J."/>
            <person name="Yan J."/>
            <person name="Xiong Y."/>
            <person name="Grigoriev I.V."/>
            <person name="Hibbett D.S."/>
            <person name="Nagy L.G."/>
        </authorList>
    </citation>
    <scope>NUCLEOTIDE SEQUENCE [LARGE SCALE GENOMIC DNA]</scope>
    <source>
        <strain evidence="3 4">SZMC22713</strain>
    </source>
</reference>